<proteinExistence type="predicted"/>
<evidence type="ECO:0000256" key="1">
    <source>
        <dbReference type="SAM" id="MobiDB-lite"/>
    </source>
</evidence>
<keyword evidence="2" id="KW-0472">Membrane</keyword>
<dbReference type="PANTHER" id="PTHR31876">
    <property type="entry name" value="COV-LIKE PROTEIN 1"/>
    <property type="match status" value="1"/>
</dbReference>
<dbReference type="Pfam" id="PF04367">
    <property type="entry name" value="DUF502"/>
    <property type="match status" value="1"/>
</dbReference>
<dbReference type="Proteomes" id="UP000551616">
    <property type="component" value="Unassembled WGS sequence"/>
</dbReference>
<gene>
    <name evidence="3" type="ORF">HOV93_42780</name>
</gene>
<feature type="transmembrane region" description="Helical" evidence="2">
    <location>
        <begin position="22"/>
        <end position="44"/>
    </location>
</feature>
<accession>A0A7V9A985</accession>
<dbReference type="PANTHER" id="PTHR31876:SF26">
    <property type="entry name" value="PROTEIN LIKE COV 2"/>
    <property type="match status" value="1"/>
</dbReference>
<evidence type="ECO:0008006" key="5">
    <source>
        <dbReference type="Google" id="ProtNLM"/>
    </source>
</evidence>
<evidence type="ECO:0000256" key="2">
    <source>
        <dbReference type="SAM" id="Phobius"/>
    </source>
</evidence>
<sequence length="319" mass="36075">MASELTKTDPKKVGGFYMFRRAVLRGLAIAAPPLLTIVIFIWIFTTIQSYILAPIETTARSTIAWVIQDVHRELPNVAPEETRAEYDSEIYRKTANGQWVPEKIYNFVYEHLHDQPMPASGYGVYEQYVQYRWLKRELTIPSLFAICLLALYFTGKFLAGGLGRMIWNASERHVMQRLPIIRNVYGSVKQVTDFLLNEQEIQFTRVVAVEYPRKGMWSLGFVTSESLLDIKDKAGEPVITILIPTSPMPATGFTINAKKSETIELNITLDQAFQFIVSCGVVVPPQQQTQASPVAGQIQARLKEKEKQDSVDEPQQGNG</sequence>
<keyword evidence="4" id="KW-1185">Reference proteome</keyword>
<keyword evidence="2" id="KW-0812">Transmembrane</keyword>
<organism evidence="3 4">
    <name type="scientific">Bremerella alba</name>
    <dbReference type="NCBI Taxonomy" id="980252"/>
    <lineage>
        <taxon>Bacteria</taxon>
        <taxon>Pseudomonadati</taxon>
        <taxon>Planctomycetota</taxon>
        <taxon>Planctomycetia</taxon>
        <taxon>Pirellulales</taxon>
        <taxon>Pirellulaceae</taxon>
        <taxon>Bremerella</taxon>
    </lineage>
</organism>
<name>A0A7V9A985_9BACT</name>
<dbReference type="RefSeq" id="WP_207398475.1">
    <property type="nucleotide sequence ID" value="NZ_JABRWO010000013.1"/>
</dbReference>
<protein>
    <recommendedName>
        <fullName evidence="5">DUF502 domain-containing protein</fullName>
    </recommendedName>
</protein>
<feature type="region of interest" description="Disordered" evidence="1">
    <location>
        <begin position="289"/>
        <end position="319"/>
    </location>
</feature>
<keyword evidence="2" id="KW-1133">Transmembrane helix</keyword>
<feature type="transmembrane region" description="Helical" evidence="2">
    <location>
        <begin position="143"/>
        <end position="167"/>
    </location>
</feature>
<dbReference type="InterPro" id="IPR007462">
    <property type="entry name" value="COV1-like"/>
</dbReference>
<reference evidence="3 4" key="1">
    <citation type="submission" date="2020-05" db="EMBL/GenBank/DDBJ databases">
        <title>Bremerella alba sp. nov., a novel planctomycete isolated from the surface of the macroalga Fucus spiralis.</title>
        <authorList>
            <person name="Godinho O."/>
            <person name="Botelho R."/>
            <person name="Albuquerque L."/>
            <person name="Wiegand S."/>
            <person name="Da Costa M.S."/>
            <person name="Lobo-Da-Cunha A."/>
            <person name="Jogler C."/>
            <person name="Lage O.M."/>
        </authorList>
    </citation>
    <scope>NUCLEOTIDE SEQUENCE [LARGE SCALE GENOMIC DNA]</scope>
    <source>
        <strain evidence="3 4">FF15</strain>
    </source>
</reference>
<evidence type="ECO:0000313" key="4">
    <source>
        <dbReference type="Proteomes" id="UP000551616"/>
    </source>
</evidence>
<dbReference type="AlphaFoldDB" id="A0A7V9A985"/>
<evidence type="ECO:0000313" key="3">
    <source>
        <dbReference type="EMBL" id="MBA2117083.1"/>
    </source>
</evidence>
<feature type="compositionally biased region" description="Basic and acidic residues" evidence="1">
    <location>
        <begin position="301"/>
        <end position="310"/>
    </location>
</feature>
<dbReference type="EMBL" id="JABRWO010000013">
    <property type="protein sequence ID" value="MBA2117083.1"/>
    <property type="molecule type" value="Genomic_DNA"/>
</dbReference>
<comment type="caution">
    <text evidence="3">The sequence shown here is derived from an EMBL/GenBank/DDBJ whole genome shotgun (WGS) entry which is preliminary data.</text>
</comment>